<dbReference type="AlphaFoldDB" id="A0A1I1VJX7"/>
<sequence>MDEKASSNDSSLSDHARIEANKMHTRPIQLSDVIYNAAEQSFEALVCVYDDNSVRKYACSIDAPITMSYAEAAEGLSKQAIRRHEARGGMYSEVSRHLPVQRAGRKSLEALRWLEAIVHPGKRAA</sequence>
<evidence type="ECO:0000313" key="2">
    <source>
        <dbReference type="EMBL" id="SFD83211.1"/>
    </source>
</evidence>
<name>A0A1I1VJX7_9RHOB</name>
<accession>A0A1I1VJX7</accession>
<organism evidence="2 3">
    <name type="scientific">Sulfitobacter brevis</name>
    <dbReference type="NCBI Taxonomy" id="74348"/>
    <lineage>
        <taxon>Bacteria</taxon>
        <taxon>Pseudomonadati</taxon>
        <taxon>Pseudomonadota</taxon>
        <taxon>Alphaproteobacteria</taxon>
        <taxon>Rhodobacterales</taxon>
        <taxon>Roseobacteraceae</taxon>
        <taxon>Sulfitobacter</taxon>
    </lineage>
</organism>
<dbReference type="Proteomes" id="UP000198977">
    <property type="component" value="Unassembled WGS sequence"/>
</dbReference>
<keyword evidence="3" id="KW-1185">Reference proteome</keyword>
<reference evidence="2 3" key="1">
    <citation type="submission" date="2016-10" db="EMBL/GenBank/DDBJ databases">
        <authorList>
            <person name="de Groot N.N."/>
        </authorList>
    </citation>
    <scope>NUCLEOTIDE SEQUENCE [LARGE SCALE GENOMIC DNA]</scope>
    <source>
        <strain evidence="2 3">DSM 11443</strain>
    </source>
</reference>
<feature type="region of interest" description="Disordered" evidence="1">
    <location>
        <begin position="1"/>
        <end position="20"/>
    </location>
</feature>
<protein>
    <submittedName>
        <fullName evidence="2">Uncharacterized protein</fullName>
    </submittedName>
</protein>
<proteinExistence type="predicted"/>
<evidence type="ECO:0000256" key="1">
    <source>
        <dbReference type="SAM" id="MobiDB-lite"/>
    </source>
</evidence>
<gene>
    <name evidence="2" type="ORF">SAMN04488523_1036</name>
</gene>
<dbReference type="EMBL" id="FOMW01000003">
    <property type="protein sequence ID" value="SFD83211.1"/>
    <property type="molecule type" value="Genomic_DNA"/>
</dbReference>
<dbReference type="STRING" id="74348.SAMN04488523_1036"/>
<evidence type="ECO:0000313" key="3">
    <source>
        <dbReference type="Proteomes" id="UP000198977"/>
    </source>
</evidence>